<dbReference type="RefSeq" id="WP_056974063.1">
    <property type="nucleotide sequence ID" value="NZ_AYZL01000006.1"/>
</dbReference>
<dbReference type="AlphaFoldDB" id="A0A0R2DKS3"/>
<dbReference type="SUPFAM" id="SSF55797">
    <property type="entry name" value="PR-1-like"/>
    <property type="match status" value="1"/>
</dbReference>
<dbReference type="InterPro" id="IPR035940">
    <property type="entry name" value="CAP_sf"/>
</dbReference>
<dbReference type="Gene3D" id="3.40.33.10">
    <property type="entry name" value="CAP"/>
    <property type="match status" value="1"/>
</dbReference>
<dbReference type="EMBL" id="AYZL01000006">
    <property type="protein sequence ID" value="KRN04735.1"/>
    <property type="molecule type" value="Genomic_DNA"/>
</dbReference>
<feature type="domain" description="SCP" evidence="3">
    <location>
        <begin position="89"/>
        <end position="218"/>
    </location>
</feature>
<keyword evidence="2" id="KW-0732">Signal</keyword>
<feature type="chain" id="PRO_5039339652" description="SCP domain-containing protein" evidence="2">
    <location>
        <begin position="24"/>
        <end position="502"/>
    </location>
</feature>
<gene>
    <name evidence="4" type="ORF">FC86_GL001091</name>
</gene>
<dbReference type="PATRIC" id="fig|1423744.4.peg.1119"/>
<feature type="region of interest" description="Disordered" evidence="1">
    <location>
        <begin position="345"/>
        <end position="373"/>
    </location>
</feature>
<comment type="caution">
    <text evidence="4">The sequence shown here is derived from an EMBL/GenBank/DDBJ whole genome shotgun (WGS) entry which is preliminary data.</text>
</comment>
<accession>A0A0R2DKS3</accession>
<dbReference type="STRING" id="1423744.FC86_GL001091"/>
<evidence type="ECO:0000256" key="1">
    <source>
        <dbReference type="SAM" id="MobiDB-lite"/>
    </source>
</evidence>
<feature type="compositionally biased region" description="Low complexity" evidence="1">
    <location>
        <begin position="351"/>
        <end position="373"/>
    </location>
</feature>
<reference evidence="4 5" key="1">
    <citation type="journal article" date="2015" name="Genome Announc.">
        <title>Expanding the biotechnology potential of lactobacilli through comparative genomics of 213 strains and associated genera.</title>
        <authorList>
            <person name="Sun Z."/>
            <person name="Harris H.M."/>
            <person name="McCann A."/>
            <person name="Guo C."/>
            <person name="Argimon S."/>
            <person name="Zhang W."/>
            <person name="Yang X."/>
            <person name="Jeffery I.B."/>
            <person name="Cooney J.C."/>
            <person name="Kagawa T.F."/>
            <person name="Liu W."/>
            <person name="Song Y."/>
            <person name="Salvetti E."/>
            <person name="Wrobel A."/>
            <person name="Rasinkangas P."/>
            <person name="Parkhill J."/>
            <person name="Rea M.C."/>
            <person name="O'Sullivan O."/>
            <person name="Ritari J."/>
            <person name="Douillard F.P."/>
            <person name="Paul Ross R."/>
            <person name="Yang R."/>
            <person name="Briner A.E."/>
            <person name="Felis G.E."/>
            <person name="de Vos W.M."/>
            <person name="Barrangou R."/>
            <person name="Klaenhammer T.R."/>
            <person name="Caufield P.W."/>
            <person name="Cui Y."/>
            <person name="Zhang H."/>
            <person name="O'Toole P.W."/>
        </authorList>
    </citation>
    <scope>NUCLEOTIDE SEQUENCE [LARGE SCALE GENOMIC DNA]</scope>
    <source>
        <strain evidence="4 5">DSM 23037</strain>
    </source>
</reference>
<evidence type="ECO:0000256" key="2">
    <source>
        <dbReference type="SAM" id="SignalP"/>
    </source>
</evidence>
<dbReference type="Pfam" id="PF00188">
    <property type="entry name" value="CAP"/>
    <property type="match status" value="1"/>
</dbReference>
<feature type="signal peptide" evidence="2">
    <location>
        <begin position="1"/>
        <end position="23"/>
    </location>
</feature>
<protein>
    <recommendedName>
        <fullName evidence="3">SCP domain-containing protein</fullName>
    </recommendedName>
</protein>
<name>A0A0R2DKS3_9LACO</name>
<sequence length="502" mass="56757">MIQFKKKKSLLLFGALFSVTLLVGNQNNYTEAATFTKAEKQQVESIQSRYNNLDKTPINAQTLYQDVPSLIEPFQPGKLPDSYISNTIAYINYYRDLFGLPAITSLPEENSDAQLTASIMAAAQATPFKNQHGLPNATKPDFVSDDDWKIAQQVSNSSNLNFNIYDQSAGDVITDLVRDNYNLTGNDTGHRAWLLSSRISKTGIGAAYGSNGFRYFVQPVMYGNDIFKQPSKSTVTYPSSTLFPIEMINSRNTPWSIYLSDKAIFSTPKITVKDVDTGQVVDAQNVSNYSQDQFGNFHTIITFSPGDLPLVSTHEYYVEVEGVYSYNFKLFNQVAANQPEITLTDEEAVKKPTSTTNPTTTPAQTKPTAQTPKVEISPNEFRKNLMKKAEFIRDSLESRNNFQYLVFGRSYQDGNDFYNLGDDQWFKDFFEFSNPDIKAGLIDISSRMLDRQVYTSPYPSQRESTYHFLNIGETLPYGQTITVGQEVWYYLGPKQWVKQISQ</sequence>
<dbReference type="CDD" id="cd05379">
    <property type="entry name" value="CAP_bacterial"/>
    <property type="match status" value="1"/>
</dbReference>
<evidence type="ECO:0000259" key="3">
    <source>
        <dbReference type="Pfam" id="PF00188"/>
    </source>
</evidence>
<dbReference type="OrthoDB" id="1766522at2"/>
<proteinExistence type="predicted"/>
<dbReference type="InterPro" id="IPR014044">
    <property type="entry name" value="CAP_dom"/>
</dbReference>
<evidence type="ECO:0000313" key="5">
    <source>
        <dbReference type="Proteomes" id="UP000051378"/>
    </source>
</evidence>
<organism evidence="4 5">
    <name type="scientific">Holzapfeliella floricola DSM 23037 = JCM 16512</name>
    <dbReference type="NCBI Taxonomy" id="1423744"/>
    <lineage>
        <taxon>Bacteria</taxon>
        <taxon>Bacillati</taxon>
        <taxon>Bacillota</taxon>
        <taxon>Bacilli</taxon>
        <taxon>Lactobacillales</taxon>
        <taxon>Lactobacillaceae</taxon>
        <taxon>Holzapfeliella</taxon>
    </lineage>
</organism>
<dbReference type="Proteomes" id="UP000051378">
    <property type="component" value="Unassembled WGS sequence"/>
</dbReference>
<keyword evidence="5" id="KW-1185">Reference proteome</keyword>
<evidence type="ECO:0000313" key="4">
    <source>
        <dbReference type="EMBL" id="KRN04735.1"/>
    </source>
</evidence>